<dbReference type="PANTHER" id="PTHR46211:SF1">
    <property type="entry name" value="GLYCEROPHOSPHODIESTER PHOSPHODIESTERASE, CYTOPLASMIC"/>
    <property type="match status" value="1"/>
</dbReference>
<proteinExistence type="predicted"/>
<dbReference type="Proteomes" id="UP000002431">
    <property type="component" value="Plasmid pDGEO01"/>
</dbReference>
<dbReference type="GO" id="GO:0006629">
    <property type="term" value="P:lipid metabolic process"/>
    <property type="evidence" value="ECO:0007669"/>
    <property type="project" value="InterPro"/>
</dbReference>
<dbReference type="GO" id="GO:0008081">
    <property type="term" value="F:phosphoric diester hydrolase activity"/>
    <property type="evidence" value="ECO:0007669"/>
    <property type="project" value="InterPro"/>
</dbReference>
<keyword evidence="3" id="KW-1185">Reference proteome</keyword>
<dbReference type="HOGENOM" id="CLU_030006_3_3_0"/>
<dbReference type="PANTHER" id="PTHR46211">
    <property type="entry name" value="GLYCEROPHOSPHORYL DIESTER PHOSPHODIESTERASE"/>
    <property type="match status" value="1"/>
</dbReference>
<dbReference type="PROSITE" id="PS51704">
    <property type="entry name" value="GP_PDE"/>
    <property type="match status" value="1"/>
</dbReference>
<evidence type="ECO:0000313" key="3">
    <source>
        <dbReference type="Proteomes" id="UP000002431"/>
    </source>
</evidence>
<geneLocation type="plasmid" evidence="2 3">
    <name>pDGEO01</name>
</geneLocation>
<dbReference type="SUPFAM" id="SSF51695">
    <property type="entry name" value="PLC-like phosphodiesterases"/>
    <property type="match status" value="1"/>
</dbReference>
<name>Q1J340_DEIGD</name>
<keyword evidence="2" id="KW-0614">Plasmid</keyword>
<dbReference type="eggNOG" id="COG0584">
    <property type="taxonomic scope" value="Bacteria"/>
</dbReference>
<accession>Q1J340</accession>
<feature type="domain" description="GP-PDE" evidence="1">
    <location>
        <begin position="3"/>
        <end position="226"/>
    </location>
</feature>
<protein>
    <submittedName>
        <fullName evidence="2">Glycerophosphoryl diester phosphodiesterase</fullName>
    </submittedName>
</protein>
<gene>
    <name evidence="2" type="ordered locus">Dgeo_2661</name>
</gene>
<dbReference type="KEGG" id="dge:Dgeo_2661"/>
<dbReference type="RefSeq" id="WP_011525909.1">
    <property type="nucleotide sequence ID" value="NC_008010.2"/>
</dbReference>
<dbReference type="Gene3D" id="3.20.20.190">
    <property type="entry name" value="Phosphatidylinositol (PI) phosphodiesterase"/>
    <property type="match status" value="1"/>
</dbReference>
<dbReference type="AlphaFoldDB" id="Q1J340"/>
<dbReference type="EMBL" id="CP000358">
    <property type="protein sequence ID" value="ABF44094.1"/>
    <property type="molecule type" value="Genomic_DNA"/>
</dbReference>
<sequence length="232" mass="25168">MTPLLLGHRGTPRLHPENSLAGFQAALDAGLDGAELDVRRLLDGTLAVHHDPQLADGRPLRGLCAADLPPAVPTLNAVLAWAADTGAYLNVEIKYEAARPDDRVLRVLNAILAHGLTRRVIVSSFNPLILAAARAHAPQVERGLLFHRRSRWGGLDALPRVMHWVAGAALHPQYTLIDEALMSQAQSKGWRVNAWTVNDPAEVRRLTALGVSGLIGDLPEVLREARFCVRGC</sequence>
<dbReference type="Pfam" id="PF03009">
    <property type="entry name" value="GDPD"/>
    <property type="match status" value="1"/>
</dbReference>
<dbReference type="CDD" id="cd08556">
    <property type="entry name" value="GDPD"/>
    <property type="match status" value="1"/>
</dbReference>
<evidence type="ECO:0000259" key="1">
    <source>
        <dbReference type="PROSITE" id="PS51704"/>
    </source>
</evidence>
<reference evidence="2" key="1">
    <citation type="submission" date="2006-04" db="EMBL/GenBank/DDBJ databases">
        <title>Complete sequence of plasmid1 pDGEO01 of Deinococcus geothermalis DSM 11300.</title>
        <authorList>
            <consortium name="US DOE Joint Genome Institute"/>
            <person name="Copeland A."/>
            <person name="Lucas S."/>
            <person name="Lapidus A."/>
            <person name="Barry K."/>
            <person name="Detter J.C."/>
            <person name="Glavina del Rio T."/>
            <person name="Hammon N."/>
            <person name="Israni S."/>
            <person name="Dalin E."/>
            <person name="Tice H."/>
            <person name="Pitluck S."/>
            <person name="Brettin T."/>
            <person name="Bruce D."/>
            <person name="Han C."/>
            <person name="Tapia R."/>
            <person name="Saunders E."/>
            <person name="Gilna P."/>
            <person name="Schmutz J."/>
            <person name="Larimer F."/>
            <person name="Land M."/>
            <person name="Hauser L."/>
            <person name="Kyrpides N."/>
            <person name="Kim E."/>
            <person name="Daly M.J."/>
            <person name="Fredrickson J.K."/>
            <person name="Makarova K.S."/>
            <person name="Gaidamakova E.K."/>
            <person name="Zhai M."/>
            <person name="Richardson P."/>
        </authorList>
    </citation>
    <scope>NUCLEOTIDE SEQUENCE</scope>
    <source>
        <strain evidence="2">DSM 11300</strain>
        <plasmid evidence="2">pDGEO01</plasmid>
    </source>
</reference>
<dbReference type="InterPro" id="IPR030395">
    <property type="entry name" value="GP_PDE_dom"/>
</dbReference>
<organism evidence="2 3">
    <name type="scientific">Deinococcus geothermalis (strain DSM 11300 / CIP 105573 / AG-3a)</name>
    <dbReference type="NCBI Taxonomy" id="319795"/>
    <lineage>
        <taxon>Bacteria</taxon>
        <taxon>Thermotogati</taxon>
        <taxon>Deinococcota</taxon>
        <taxon>Deinococci</taxon>
        <taxon>Deinococcales</taxon>
        <taxon>Deinococcaceae</taxon>
        <taxon>Deinococcus</taxon>
    </lineage>
</organism>
<dbReference type="InterPro" id="IPR017946">
    <property type="entry name" value="PLC-like_Pdiesterase_TIM-brl"/>
</dbReference>
<evidence type="ECO:0000313" key="2">
    <source>
        <dbReference type="EMBL" id="ABF44094.1"/>
    </source>
</evidence>